<reference evidence="1" key="2">
    <citation type="journal article" date="2015" name="Data Brief">
        <title>Shoot transcriptome of the giant reed, Arundo donax.</title>
        <authorList>
            <person name="Barrero R.A."/>
            <person name="Guerrero F.D."/>
            <person name="Moolhuijzen P."/>
            <person name="Goolsby J.A."/>
            <person name="Tidwell J."/>
            <person name="Bellgard S.E."/>
            <person name="Bellgard M.I."/>
        </authorList>
    </citation>
    <scope>NUCLEOTIDE SEQUENCE</scope>
    <source>
        <tissue evidence="1">Shoot tissue taken approximately 20 cm above the soil surface</tissue>
    </source>
</reference>
<dbReference type="AlphaFoldDB" id="A0A0A9CD85"/>
<proteinExistence type="predicted"/>
<organism evidence="1">
    <name type="scientific">Arundo donax</name>
    <name type="common">Giant reed</name>
    <name type="synonym">Donax arundinaceus</name>
    <dbReference type="NCBI Taxonomy" id="35708"/>
    <lineage>
        <taxon>Eukaryota</taxon>
        <taxon>Viridiplantae</taxon>
        <taxon>Streptophyta</taxon>
        <taxon>Embryophyta</taxon>
        <taxon>Tracheophyta</taxon>
        <taxon>Spermatophyta</taxon>
        <taxon>Magnoliopsida</taxon>
        <taxon>Liliopsida</taxon>
        <taxon>Poales</taxon>
        <taxon>Poaceae</taxon>
        <taxon>PACMAD clade</taxon>
        <taxon>Arundinoideae</taxon>
        <taxon>Arundineae</taxon>
        <taxon>Arundo</taxon>
    </lineage>
</organism>
<name>A0A0A9CD85_ARUDO</name>
<reference evidence="1" key="1">
    <citation type="submission" date="2014-09" db="EMBL/GenBank/DDBJ databases">
        <authorList>
            <person name="Magalhaes I.L.F."/>
            <person name="Oliveira U."/>
            <person name="Santos F.R."/>
            <person name="Vidigal T.H.D.A."/>
            <person name="Brescovit A.D."/>
            <person name="Santos A.J."/>
        </authorList>
    </citation>
    <scope>NUCLEOTIDE SEQUENCE</scope>
    <source>
        <tissue evidence="1">Shoot tissue taken approximately 20 cm above the soil surface</tissue>
    </source>
</reference>
<dbReference type="EMBL" id="GBRH01225482">
    <property type="protein sequence ID" value="JAD72413.1"/>
    <property type="molecule type" value="Transcribed_RNA"/>
</dbReference>
<accession>A0A0A9CD85</accession>
<sequence>MQQHFGKICWKCLTLSTIFILPKYERKGCKRLMCKRSENAQSLMSLLTVFRHK</sequence>
<evidence type="ECO:0000313" key="1">
    <source>
        <dbReference type="EMBL" id="JAD72413.1"/>
    </source>
</evidence>
<protein>
    <submittedName>
        <fullName evidence="1">Uncharacterized protein</fullName>
    </submittedName>
</protein>